<feature type="compositionally biased region" description="Polar residues" evidence="1">
    <location>
        <begin position="149"/>
        <end position="159"/>
    </location>
</feature>
<protein>
    <submittedName>
        <fullName evidence="2">Uncharacterized protein</fullName>
    </submittedName>
</protein>
<keyword evidence="3" id="KW-1185">Reference proteome</keyword>
<dbReference type="GeneID" id="25975502"/>
<dbReference type="HOGENOM" id="CLU_375156_0_0_1"/>
<dbReference type="InParanoid" id="F0XH65"/>
<accession>F0XH65</accession>
<dbReference type="RefSeq" id="XP_014172058.1">
    <property type="nucleotide sequence ID" value="XM_014316583.1"/>
</dbReference>
<feature type="compositionally biased region" description="Basic and acidic residues" evidence="1">
    <location>
        <begin position="132"/>
        <end position="142"/>
    </location>
</feature>
<feature type="region of interest" description="Disordered" evidence="1">
    <location>
        <begin position="56"/>
        <end position="164"/>
    </location>
</feature>
<feature type="compositionally biased region" description="Low complexity" evidence="1">
    <location>
        <begin position="56"/>
        <end position="105"/>
    </location>
</feature>
<sequence>MSGDSAKTVRSLTPSPIVQPAGRPLASQHHKSAAAAAALTPIDAATTEAGWRLETPVAACPRSPASASATTDASEPWTPTRTRSNSSSNYLPLSTFPSSTSPVPSRDYQPPGLSAGEKTKDPLLALPPPLSRAHDQDQERSWGRMGPQASGSQIGAGSQTREHVSGEYLSDKVEGAASTVIVVAADNHDNSPSCDHDHDGPAKTVDSHDLAWDQTRLRIAYLVSTMVSPPGDVATNDSYEELSDRNASPDRIASAATDAAVTAATPLPDRATVRRDPSPKIDIDPCPGGWPGLELLKKRRRITQIQRWCGEIAALGNSRTYCACSVGCAVPQGDGPFEECATPEYTLQDDPDADVAVESIHVPPASPSAASHLSLSISYSVPPSPTPSLPTPAPVAASAHSSSRCDGCGHRLTPSRPFDFVGDAGLLKGSRHTPDSSAAQGLRKALRGIRGLVSRKKEPAESRDEKKELSMQQQRQQREWDRNLSRMRPWDQWHELNCRHTSGEFFTRTTMYGGSASGSSPTESHRPALARRNTTAPGHNPSYDQRHGATSARIDELNSDNISSSSVSDSGNADSQELERRRQREMDARLQRAQRLLASESDGRKAVASGQAPQLPPLLITGEAFCL</sequence>
<reference evidence="2 3" key="1">
    <citation type="journal article" date="2011" name="Proc. Natl. Acad. Sci. U.S.A.">
        <title>Genome and transcriptome analyses of the mountain pine beetle-fungal symbiont Grosmannia clavigera, a lodgepole pine pathogen.</title>
        <authorList>
            <person name="DiGuistini S."/>
            <person name="Wang Y."/>
            <person name="Liao N.Y."/>
            <person name="Taylor G."/>
            <person name="Tanguay P."/>
            <person name="Feau N."/>
            <person name="Henrissat B."/>
            <person name="Chan S.K."/>
            <person name="Hesse-Orce U."/>
            <person name="Alamouti S.M."/>
            <person name="Tsui C.K.M."/>
            <person name="Docking R.T."/>
            <person name="Levasseur A."/>
            <person name="Haridas S."/>
            <person name="Robertson G."/>
            <person name="Birol I."/>
            <person name="Holt R.A."/>
            <person name="Marra M.A."/>
            <person name="Hamelin R.C."/>
            <person name="Hirst M."/>
            <person name="Jones S.J.M."/>
            <person name="Bohlmann J."/>
            <person name="Breuil C."/>
        </authorList>
    </citation>
    <scope>NUCLEOTIDE SEQUENCE [LARGE SCALE GENOMIC DNA]</scope>
    <source>
        <strain evidence="3">kw1407 / UAMH 11150</strain>
    </source>
</reference>
<name>F0XH65_GROCL</name>
<gene>
    <name evidence="2" type="ORF">CMQ_2505</name>
</gene>
<dbReference type="Proteomes" id="UP000007796">
    <property type="component" value="Unassembled WGS sequence"/>
</dbReference>
<dbReference type="OrthoDB" id="5245609at2759"/>
<feature type="region of interest" description="Disordered" evidence="1">
    <location>
        <begin position="559"/>
        <end position="590"/>
    </location>
</feature>
<organism evidence="3">
    <name type="scientific">Grosmannia clavigera (strain kw1407 / UAMH 11150)</name>
    <name type="common">Blue stain fungus</name>
    <name type="synonym">Graphiocladiella clavigera</name>
    <dbReference type="NCBI Taxonomy" id="655863"/>
    <lineage>
        <taxon>Eukaryota</taxon>
        <taxon>Fungi</taxon>
        <taxon>Dikarya</taxon>
        <taxon>Ascomycota</taxon>
        <taxon>Pezizomycotina</taxon>
        <taxon>Sordariomycetes</taxon>
        <taxon>Sordariomycetidae</taxon>
        <taxon>Ophiostomatales</taxon>
        <taxon>Ophiostomataceae</taxon>
        <taxon>Leptographium</taxon>
    </lineage>
</organism>
<proteinExistence type="predicted"/>
<evidence type="ECO:0000256" key="1">
    <source>
        <dbReference type="SAM" id="MobiDB-lite"/>
    </source>
</evidence>
<feature type="region of interest" description="Disordered" evidence="1">
    <location>
        <begin position="510"/>
        <end position="547"/>
    </location>
</feature>
<feature type="region of interest" description="Disordered" evidence="1">
    <location>
        <begin position="1"/>
        <end position="32"/>
    </location>
</feature>
<evidence type="ECO:0000313" key="3">
    <source>
        <dbReference type="Proteomes" id="UP000007796"/>
    </source>
</evidence>
<dbReference type="AlphaFoldDB" id="F0XH65"/>
<feature type="compositionally biased region" description="Basic and acidic residues" evidence="1">
    <location>
        <begin position="577"/>
        <end position="590"/>
    </location>
</feature>
<evidence type="ECO:0000313" key="2">
    <source>
        <dbReference type="EMBL" id="EFX02576.1"/>
    </source>
</evidence>
<feature type="compositionally biased region" description="Low complexity" evidence="1">
    <location>
        <begin position="559"/>
        <end position="575"/>
    </location>
</feature>
<feature type="compositionally biased region" description="Basic and acidic residues" evidence="1">
    <location>
        <begin position="455"/>
        <end position="469"/>
    </location>
</feature>
<feature type="compositionally biased region" description="Polar residues" evidence="1">
    <location>
        <begin position="510"/>
        <end position="522"/>
    </location>
</feature>
<feature type="region of interest" description="Disordered" evidence="1">
    <location>
        <begin position="450"/>
        <end position="483"/>
    </location>
</feature>
<dbReference type="eggNOG" id="ENOG502R9W9">
    <property type="taxonomic scope" value="Eukaryota"/>
</dbReference>
<dbReference type="EMBL" id="GL629769">
    <property type="protein sequence ID" value="EFX02576.1"/>
    <property type="molecule type" value="Genomic_DNA"/>
</dbReference>